<dbReference type="PANTHER" id="PTHR38792:SF3">
    <property type="entry name" value="BNR_ASP-BOX REPEAT DOMAIN PROTEIN (AFU_ORTHOLOGUE AFUA_7G06430)-RELATED"/>
    <property type="match status" value="1"/>
</dbReference>
<evidence type="ECO:0000256" key="2">
    <source>
        <dbReference type="SAM" id="SignalP"/>
    </source>
</evidence>
<feature type="domain" description="Sialidase" evidence="3">
    <location>
        <begin position="155"/>
        <end position="329"/>
    </location>
</feature>
<keyword evidence="5" id="KW-1185">Reference proteome</keyword>
<protein>
    <submittedName>
        <fullName evidence="4">Glycoside hydrolase family 93 protein</fullName>
    </submittedName>
</protein>
<organism evidence="4 5">
    <name type="scientific">Trematosphaeria pertusa</name>
    <dbReference type="NCBI Taxonomy" id="390896"/>
    <lineage>
        <taxon>Eukaryota</taxon>
        <taxon>Fungi</taxon>
        <taxon>Dikarya</taxon>
        <taxon>Ascomycota</taxon>
        <taxon>Pezizomycotina</taxon>
        <taxon>Dothideomycetes</taxon>
        <taxon>Pleosporomycetidae</taxon>
        <taxon>Pleosporales</taxon>
        <taxon>Massarineae</taxon>
        <taxon>Trematosphaeriaceae</taxon>
        <taxon>Trematosphaeria</taxon>
    </lineage>
</organism>
<evidence type="ECO:0000313" key="4">
    <source>
        <dbReference type="EMBL" id="KAF2249695.1"/>
    </source>
</evidence>
<proteinExistence type="predicted"/>
<sequence length="350" mass="37454">MRFLASLLTTAPLLLLRLASAQLPQKDGSTVVFGTSGTYPRAVRLADNSLLGTYTLADSTNQSLVTVRSTDNGASWAPLGTVVTNISAIHELGNSYVHQLPDGKVLCAFRNHDLGNGRDADPTYYRITVCLSEDLGETWRYLSTPAQMPGGPDGVWEPFLQNALDGSLQLYYSKETGSGGQDSILRRSTDGGKTWSAEQTFTGQDTNARDGMLGVARTAANSASKVAIFESGDANGHFTVHTMRTADDDASWDSRGLVYENETASAGAPQIIRVGSRMVASFGTNEDGGVWPQGAMKVMVSTDQGKTWASKTTVHVLPAMWAGLLALDDKSFLALYETGGTSYAQKMTFP</sequence>
<dbReference type="Proteomes" id="UP000800094">
    <property type="component" value="Unassembled WGS sequence"/>
</dbReference>
<dbReference type="OrthoDB" id="2739686at2759"/>
<accession>A0A6A6IGH9</accession>
<evidence type="ECO:0000313" key="5">
    <source>
        <dbReference type="Proteomes" id="UP000800094"/>
    </source>
</evidence>
<dbReference type="CDD" id="cd15482">
    <property type="entry name" value="Sialidase_non-viral"/>
    <property type="match status" value="1"/>
</dbReference>
<dbReference type="GO" id="GO:0016787">
    <property type="term" value="F:hydrolase activity"/>
    <property type="evidence" value="ECO:0007669"/>
    <property type="project" value="UniProtKB-KW"/>
</dbReference>
<dbReference type="InterPro" id="IPR036278">
    <property type="entry name" value="Sialidase_sf"/>
</dbReference>
<dbReference type="Gene3D" id="2.120.10.10">
    <property type="match status" value="1"/>
</dbReference>
<keyword evidence="2" id="KW-0732">Signal</keyword>
<dbReference type="InterPro" id="IPR011040">
    <property type="entry name" value="Sialidase"/>
</dbReference>
<dbReference type="AlphaFoldDB" id="A0A6A6IGH9"/>
<feature type="region of interest" description="Disordered" evidence="1">
    <location>
        <begin position="176"/>
        <end position="197"/>
    </location>
</feature>
<evidence type="ECO:0000256" key="1">
    <source>
        <dbReference type="SAM" id="MobiDB-lite"/>
    </source>
</evidence>
<feature type="chain" id="PRO_5025360394" evidence="2">
    <location>
        <begin position="22"/>
        <end position="350"/>
    </location>
</feature>
<dbReference type="RefSeq" id="XP_033684699.1">
    <property type="nucleotide sequence ID" value="XM_033828771.1"/>
</dbReference>
<gene>
    <name evidence="4" type="ORF">BU26DRAFT_518266</name>
</gene>
<keyword evidence="4" id="KW-0378">Hydrolase</keyword>
<dbReference type="PANTHER" id="PTHR38792">
    <property type="entry name" value="BNR/ASP-BOX REPEAT DOMAIN PROTEIN (AFU_ORTHOLOGUE AFUA_7G06430)-RELATED"/>
    <property type="match status" value="1"/>
</dbReference>
<dbReference type="GeneID" id="54582101"/>
<evidence type="ECO:0000259" key="3">
    <source>
        <dbReference type="Pfam" id="PF13088"/>
    </source>
</evidence>
<dbReference type="SUPFAM" id="SSF50939">
    <property type="entry name" value="Sialidases"/>
    <property type="match status" value="1"/>
</dbReference>
<name>A0A6A6IGH9_9PLEO</name>
<dbReference type="Pfam" id="PF13088">
    <property type="entry name" value="BNR_2"/>
    <property type="match status" value="1"/>
</dbReference>
<dbReference type="EMBL" id="ML987194">
    <property type="protein sequence ID" value="KAF2249695.1"/>
    <property type="molecule type" value="Genomic_DNA"/>
</dbReference>
<reference evidence="4" key="1">
    <citation type="journal article" date="2020" name="Stud. Mycol.">
        <title>101 Dothideomycetes genomes: a test case for predicting lifestyles and emergence of pathogens.</title>
        <authorList>
            <person name="Haridas S."/>
            <person name="Albert R."/>
            <person name="Binder M."/>
            <person name="Bloem J."/>
            <person name="Labutti K."/>
            <person name="Salamov A."/>
            <person name="Andreopoulos B."/>
            <person name="Baker S."/>
            <person name="Barry K."/>
            <person name="Bills G."/>
            <person name="Bluhm B."/>
            <person name="Cannon C."/>
            <person name="Castanera R."/>
            <person name="Culley D."/>
            <person name="Daum C."/>
            <person name="Ezra D."/>
            <person name="Gonzalez J."/>
            <person name="Henrissat B."/>
            <person name="Kuo A."/>
            <person name="Liang C."/>
            <person name="Lipzen A."/>
            <person name="Lutzoni F."/>
            <person name="Magnuson J."/>
            <person name="Mondo S."/>
            <person name="Nolan M."/>
            <person name="Ohm R."/>
            <person name="Pangilinan J."/>
            <person name="Park H.-J."/>
            <person name="Ramirez L."/>
            <person name="Alfaro M."/>
            <person name="Sun H."/>
            <person name="Tritt A."/>
            <person name="Yoshinaga Y."/>
            <person name="Zwiers L.-H."/>
            <person name="Turgeon B."/>
            <person name="Goodwin S."/>
            <person name="Spatafora J."/>
            <person name="Crous P."/>
            <person name="Grigoriev I."/>
        </authorList>
    </citation>
    <scope>NUCLEOTIDE SEQUENCE</scope>
    <source>
        <strain evidence="4">CBS 122368</strain>
    </source>
</reference>
<feature type="signal peptide" evidence="2">
    <location>
        <begin position="1"/>
        <end position="21"/>
    </location>
</feature>